<keyword evidence="3" id="KW-1185">Reference proteome</keyword>
<dbReference type="InterPro" id="IPR036397">
    <property type="entry name" value="RNaseH_sf"/>
</dbReference>
<dbReference type="PROSITE" id="PS50994">
    <property type="entry name" value="INTEGRASE"/>
    <property type="match status" value="1"/>
</dbReference>
<dbReference type="PANTHER" id="PTHR37984">
    <property type="entry name" value="PROTEIN CBG26694"/>
    <property type="match status" value="1"/>
</dbReference>
<dbReference type="InterPro" id="IPR001584">
    <property type="entry name" value="Integrase_cat-core"/>
</dbReference>
<reference evidence="2 3" key="1">
    <citation type="journal article" date="2017" name="PLoS Biol.">
        <title>The sea cucumber genome provides insights into morphological evolution and visceral regeneration.</title>
        <authorList>
            <person name="Zhang X."/>
            <person name="Sun L."/>
            <person name="Yuan J."/>
            <person name="Sun Y."/>
            <person name="Gao Y."/>
            <person name="Zhang L."/>
            <person name="Li S."/>
            <person name="Dai H."/>
            <person name="Hamel J.F."/>
            <person name="Liu C."/>
            <person name="Yu Y."/>
            <person name="Liu S."/>
            <person name="Lin W."/>
            <person name="Guo K."/>
            <person name="Jin S."/>
            <person name="Xu P."/>
            <person name="Storey K.B."/>
            <person name="Huan P."/>
            <person name="Zhang T."/>
            <person name="Zhou Y."/>
            <person name="Zhang J."/>
            <person name="Lin C."/>
            <person name="Li X."/>
            <person name="Xing L."/>
            <person name="Huo D."/>
            <person name="Sun M."/>
            <person name="Wang L."/>
            <person name="Mercier A."/>
            <person name="Li F."/>
            <person name="Yang H."/>
            <person name="Xiang J."/>
        </authorList>
    </citation>
    <scope>NUCLEOTIDE SEQUENCE [LARGE SCALE GENOMIC DNA]</scope>
    <source>
        <strain evidence="2">Shaxun</strain>
        <tissue evidence="2">Muscle</tissue>
    </source>
</reference>
<evidence type="ECO:0000259" key="1">
    <source>
        <dbReference type="PROSITE" id="PS50994"/>
    </source>
</evidence>
<dbReference type="OrthoDB" id="7758825at2759"/>
<dbReference type="GO" id="GO:0003676">
    <property type="term" value="F:nucleic acid binding"/>
    <property type="evidence" value="ECO:0007669"/>
    <property type="project" value="InterPro"/>
</dbReference>
<dbReference type="SUPFAM" id="SSF53098">
    <property type="entry name" value="Ribonuclease H-like"/>
    <property type="match status" value="1"/>
</dbReference>
<dbReference type="AlphaFoldDB" id="A0A2G8KFN5"/>
<dbReference type="Pfam" id="PF00665">
    <property type="entry name" value="rve"/>
    <property type="match status" value="1"/>
</dbReference>
<comment type="caution">
    <text evidence="2">The sequence shown here is derived from an EMBL/GenBank/DDBJ whole genome shotgun (WGS) entry which is preliminary data.</text>
</comment>
<dbReference type="EMBL" id="MRZV01000619">
    <property type="protein sequence ID" value="PIK46814.1"/>
    <property type="molecule type" value="Genomic_DNA"/>
</dbReference>
<accession>A0A2G8KFN5</accession>
<dbReference type="InterPro" id="IPR050951">
    <property type="entry name" value="Retrovirus_Pol_polyprotein"/>
</dbReference>
<sequence length="122" mass="13715">MSISKGPPLAALQTWECPTTVWQRLHIDFAELDSQHLFISVDSYSKWVEAIPMYQTTTTKTIEVLRTIFASYGLPEEIVSDNGPQFTSEAFRNFMNNNGIKHSRVPPYHPASNGAAEVLCKP</sequence>
<proteinExistence type="predicted"/>
<gene>
    <name evidence="2" type="ORF">BSL78_16313</name>
</gene>
<evidence type="ECO:0000313" key="3">
    <source>
        <dbReference type="Proteomes" id="UP000230750"/>
    </source>
</evidence>
<dbReference type="Gene3D" id="3.30.420.10">
    <property type="entry name" value="Ribonuclease H-like superfamily/Ribonuclease H"/>
    <property type="match status" value="1"/>
</dbReference>
<dbReference type="GO" id="GO:0015074">
    <property type="term" value="P:DNA integration"/>
    <property type="evidence" value="ECO:0007669"/>
    <property type="project" value="InterPro"/>
</dbReference>
<evidence type="ECO:0000313" key="2">
    <source>
        <dbReference type="EMBL" id="PIK46814.1"/>
    </source>
</evidence>
<protein>
    <recommendedName>
        <fullName evidence="1">Integrase catalytic domain-containing protein</fullName>
    </recommendedName>
</protein>
<feature type="domain" description="Integrase catalytic" evidence="1">
    <location>
        <begin position="14"/>
        <end position="122"/>
    </location>
</feature>
<dbReference type="Proteomes" id="UP000230750">
    <property type="component" value="Unassembled WGS sequence"/>
</dbReference>
<name>A0A2G8KFN5_STIJA</name>
<dbReference type="PANTHER" id="PTHR37984:SF5">
    <property type="entry name" value="PROTEIN NYNRIN-LIKE"/>
    <property type="match status" value="1"/>
</dbReference>
<dbReference type="InterPro" id="IPR012337">
    <property type="entry name" value="RNaseH-like_sf"/>
</dbReference>
<organism evidence="2 3">
    <name type="scientific">Stichopus japonicus</name>
    <name type="common">Sea cucumber</name>
    <dbReference type="NCBI Taxonomy" id="307972"/>
    <lineage>
        <taxon>Eukaryota</taxon>
        <taxon>Metazoa</taxon>
        <taxon>Echinodermata</taxon>
        <taxon>Eleutherozoa</taxon>
        <taxon>Echinozoa</taxon>
        <taxon>Holothuroidea</taxon>
        <taxon>Aspidochirotacea</taxon>
        <taxon>Aspidochirotida</taxon>
        <taxon>Stichopodidae</taxon>
        <taxon>Apostichopus</taxon>
    </lineage>
</organism>